<evidence type="ECO:0000313" key="2">
    <source>
        <dbReference type="EMBL" id="GAA1800062.1"/>
    </source>
</evidence>
<dbReference type="Pfam" id="PF10009">
    <property type="entry name" value="DUF2252"/>
    <property type="match status" value="1"/>
</dbReference>
<evidence type="ECO:0000313" key="3">
    <source>
        <dbReference type="Proteomes" id="UP001500851"/>
    </source>
</evidence>
<organism evidence="2 3">
    <name type="scientific">Leucobacter iarius</name>
    <dbReference type="NCBI Taxonomy" id="333963"/>
    <lineage>
        <taxon>Bacteria</taxon>
        <taxon>Bacillati</taxon>
        <taxon>Actinomycetota</taxon>
        <taxon>Actinomycetes</taxon>
        <taxon>Micrococcales</taxon>
        <taxon>Microbacteriaceae</taxon>
        <taxon>Leucobacter</taxon>
    </lineage>
</organism>
<keyword evidence="3" id="KW-1185">Reference proteome</keyword>
<evidence type="ECO:0000256" key="1">
    <source>
        <dbReference type="SAM" id="MobiDB-lite"/>
    </source>
</evidence>
<dbReference type="Proteomes" id="UP001500851">
    <property type="component" value="Unassembled WGS sequence"/>
</dbReference>
<dbReference type="PANTHER" id="PTHR39441">
    <property type="entry name" value="DUF2252 DOMAIN-CONTAINING PROTEIN"/>
    <property type="match status" value="1"/>
</dbReference>
<reference evidence="2 3" key="1">
    <citation type="journal article" date="2019" name="Int. J. Syst. Evol. Microbiol.">
        <title>The Global Catalogue of Microorganisms (GCM) 10K type strain sequencing project: providing services to taxonomists for standard genome sequencing and annotation.</title>
        <authorList>
            <consortium name="The Broad Institute Genomics Platform"/>
            <consortium name="The Broad Institute Genome Sequencing Center for Infectious Disease"/>
            <person name="Wu L."/>
            <person name="Ma J."/>
        </authorList>
    </citation>
    <scope>NUCLEOTIDE SEQUENCE [LARGE SCALE GENOMIC DNA]</scope>
    <source>
        <strain evidence="2 3">JCM 14736</strain>
    </source>
</reference>
<dbReference type="RefSeq" id="WP_344033561.1">
    <property type="nucleotide sequence ID" value="NZ_BAAAOB010000006.1"/>
</dbReference>
<dbReference type="InterPro" id="IPR018721">
    <property type="entry name" value="DUF2252"/>
</dbReference>
<gene>
    <name evidence="2" type="ORF">GCM10009768_31280</name>
</gene>
<accession>A0ABN2LV21</accession>
<dbReference type="EMBL" id="BAAAOB010000006">
    <property type="protein sequence ID" value="GAA1800062.1"/>
    <property type="molecule type" value="Genomic_DNA"/>
</dbReference>
<name>A0ABN2LV21_9MICO</name>
<feature type="region of interest" description="Disordered" evidence="1">
    <location>
        <begin position="22"/>
        <end position="48"/>
    </location>
</feature>
<protein>
    <submittedName>
        <fullName evidence="2">DUF2252 domain-containing protein</fullName>
    </submittedName>
</protein>
<sequence length="467" mass="50665">MSHIPGRLRFEHDAVASFADHRADGRAARSRTPRSAHAEFDADPGRDPLGIIERQNADRLPDLVPLRMSRMAESPFAFYRGTAAIQAADLADSPDSGRLVVACGDAHLTNFGIFAAPDRSLVFDLNDFDEAAIAPWEWDVKRLVTSVSIAATDNGFGAADAEEATLAAAASYRITMRALAKRTALERYYQRSLATELPGMSASSVKALNRTLKRAAKRTSSRVAAKIMETAPDGTQQIREQPPTLLHVDPDQENRFSELVAAYRRSAAPDIALLLAQYTPTDVARRVVGVGSVGTRCSIAVLTGPHGEPLILQMKEAGRSVLDEYGRLDRRPGRGITALDAPADGGERVVTFQQVLQSSSDAFLGHLQFDGRGFYVRQFRDFNASIEVSELDPPAFLDYVRACGHQLARAHAQSPGAGFIAGYLGSNDVFDRAMASWAQEYAAQSLADYRAFVAAIDAGRFETAPPQ</sequence>
<comment type="caution">
    <text evidence="2">The sequence shown here is derived from an EMBL/GenBank/DDBJ whole genome shotgun (WGS) entry which is preliminary data.</text>
</comment>
<feature type="compositionally biased region" description="Basic and acidic residues" evidence="1">
    <location>
        <begin position="36"/>
        <end position="46"/>
    </location>
</feature>
<proteinExistence type="predicted"/>
<dbReference type="PANTHER" id="PTHR39441:SF1">
    <property type="entry name" value="DUF2252 DOMAIN-CONTAINING PROTEIN"/>
    <property type="match status" value="1"/>
</dbReference>